<dbReference type="Proteomes" id="UP001620645">
    <property type="component" value="Unassembled WGS sequence"/>
</dbReference>
<feature type="region of interest" description="Disordered" evidence="1">
    <location>
        <begin position="1"/>
        <end position="62"/>
    </location>
</feature>
<gene>
    <name evidence="3" type="ORF">niasHS_014105</name>
</gene>
<dbReference type="AlphaFoldDB" id="A0ABD2IUF2"/>
<reference evidence="3 4" key="1">
    <citation type="submission" date="2024-10" db="EMBL/GenBank/DDBJ databases">
        <authorList>
            <person name="Kim D."/>
        </authorList>
    </citation>
    <scope>NUCLEOTIDE SEQUENCE [LARGE SCALE GENOMIC DNA]</scope>
    <source>
        <strain evidence="3">Taebaek</strain>
    </source>
</reference>
<dbReference type="EMBL" id="JBICCN010000300">
    <property type="protein sequence ID" value="KAL3079823.1"/>
    <property type="molecule type" value="Genomic_DNA"/>
</dbReference>
<dbReference type="Gene3D" id="1.20.120.20">
    <property type="entry name" value="Apolipoprotein"/>
    <property type="match status" value="1"/>
</dbReference>
<feature type="compositionally biased region" description="Low complexity" evidence="1">
    <location>
        <begin position="21"/>
        <end position="52"/>
    </location>
</feature>
<accession>A0ABD2IUF2</accession>
<evidence type="ECO:0000256" key="1">
    <source>
        <dbReference type="SAM" id="MobiDB-lite"/>
    </source>
</evidence>
<feature type="transmembrane region" description="Helical" evidence="2">
    <location>
        <begin position="211"/>
        <end position="230"/>
    </location>
</feature>
<evidence type="ECO:0000313" key="4">
    <source>
        <dbReference type="Proteomes" id="UP001620645"/>
    </source>
</evidence>
<keyword evidence="2" id="KW-1133">Transmembrane helix</keyword>
<keyword evidence="2" id="KW-0812">Transmembrane</keyword>
<comment type="caution">
    <text evidence="3">The sequence shown here is derived from an EMBL/GenBank/DDBJ whole genome shotgun (WGS) entry which is preliminary data.</text>
</comment>
<keyword evidence="4" id="KW-1185">Reference proteome</keyword>
<keyword evidence="2" id="KW-0472">Membrane</keyword>
<name>A0ABD2IUF2_HETSC</name>
<feature type="transmembrane region" description="Helical" evidence="2">
    <location>
        <begin position="236"/>
        <end position="261"/>
    </location>
</feature>
<sequence length="399" mass="45710">MGKGGNKKPGKKNKQQKLKAEQQQQRKSKVQQQQRKSKAQQQQRKSKVQQQQRKSKVQQPPLNLPVLKSHSEWFHRIYFSQMLKKGHSGNFMLGQQELLHVVQAFTIGVECVEISQVPLDRELSIVFGLIDFSTAADMQTVYAACKSESQSFACQFLLSVPIPEFTFNFALWKSEDECLENIWSQFDDEKKITNVFFSWVPFRRVVFSPPFLLLFLFSFPTFALATTSAAPSSFDLPTFLTIFGLIIGVGAMLCPLICLYVNSCTGKVEAKLGAKLQISENKMDTKLQIFENKMDTKLQSFENKMDTKLQISENKMDTKLQIFENKMEHKFRDVNDRFGDVNDRFREVNAKIDSKFDELQLDLNRKHTELSNSIISLSNSRQANYSVNPSAGGHRSTQV</sequence>
<organism evidence="3 4">
    <name type="scientific">Heterodera schachtii</name>
    <name type="common">Sugarbeet cyst nematode worm</name>
    <name type="synonym">Tylenchus schachtii</name>
    <dbReference type="NCBI Taxonomy" id="97005"/>
    <lineage>
        <taxon>Eukaryota</taxon>
        <taxon>Metazoa</taxon>
        <taxon>Ecdysozoa</taxon>
        <taxon>Nematoda</taxon>
        <taxon>Chromadorea</taxon>
        <taxon>Rhabditida</taxon>
        <taxon>Tylenchina</taxon>
        <taxon>Tylenchomorpha</taxon>
        <taxon>Tylenchoidea</taxon>
        <taxon>Heteroderidae</taxon>
        <taxon>Heteroderinae</taxon>
        <taxon>Heterodera</taxon>
    </lineage>
</organism>
<feature type="compositionally biased region" description="Basic residues" evidence="1">
    <location>
        <begin position="1"/>
        <end position="17"/>
    </location>
</feature>
<protein>
    <submittedName>
        <fullName evidence="3">Uncharacterized protein</fullName>
    </submittedName>
</protein>
<proteinExistence type="predicted"/>
<evidence type="ECO:0000256" key="2">
    <source>
        <dbReference type="SAM" id="Phobius"/>
    </source>
</evidence>
<evidence type="ECO:0000313" key="3">
    <source>
        <dbReference type="EMBL" id="KAL3079823.1"/>
    </source>
</evidence>